<dbReference type="PANTHER" id="PTHR48462">
    <property type="entry name" value="PROTEIN, PUTATIVE-RELATED"/>
    <property type="match status" value="1"/>
</dbReference>
<dbReference type="OrthoDB" id="444344at2759"/>
<name>A0A812IRI6_SYMPI</name>
<evidence type="ECO:0000313" key="3">
    <source>
        <dbReference type="Proteomes" id="UP000649617"/>
    </source>
</evidence>
<organism evidence="2 3">
    <name type="scientific">Symbiodinium pilosum</name>
    <name type="common">Dinoflagellate</name>
    <dbReference type="NCBI Taxonomy" id="2952"/>
    <lineage>
        <taxon>Eukaryota</taxon>
        <taxon>Sar</taxon>
        <taxon>Alveolata</taxon>
        <taxon>Dinophyceae</taxon>
        <taxon>Suessiales</taxon>
        <taxon>Symbiodiniaceae</taxon>
        <taxon>Symbiodinium</taxon>
    </lineage>
</organism>
<dbReference type="InterPro" id="IPR000477">
    <property type="entry name" value="RT_dom"/>
</dbReference>
<sequence>PHRRRAVAFAGLRVSAVAWEELATRRPGHTALTAAARHSHCKRLAAEGDLARACTALTAPPALAPSPDTLVSLQAKHPQAPDLSALGSPRPGAVPDFEIEAVAQAVQGFKRGSAPGPSGLRADHLREALLSAHADEVATDLTGPRVAGLLLASASEVGVGVPSGCDVAVHATRAWLHHNSGHADKILVKLDFRNAFNSVDRTALLRAVRADSPECACWADWCYGCSSRLLFGDSVIQSTCGVQQGDPLRPLFFALVLQPALAAAEGPLDLRYAFLDDVVLAGSSVPVCRALDRLTAEAARVGLVLEPTKSEVVVPNSGICPLASCGVAASLSCWAPLLAGPPTATMELPDAQTALLLLRYCASHVKLVHAARVTPPPLHEPALLEFDERVRSCLEHIGALTLTQQAWRQACLKVRLGGLGLRSASRHAPAAYIAYVSACAAACSQLDPNFRLDLSQPVATYNAAVAAGDRVPPAPQHVRQQQLSAALDAAELAAIQ</sequence>
<dbReference type="Pfam" id="PF00078">
    <property type="entry name" value="RVT_1"/>
    <property type="match status" value="1"/>
</dbReference>
<dbReference type="EMBL" id="CAJNIZ010000765">
    <property type="protein sequence ID" value="CAE7174441.1"/>
    <property type="molecule type" value="Genomic_DNA"/>
</dbReference>
<dbReference type="PANTHER" id="PTHR48462:SF1">
    <property type="entry name" value="PROTEIN, PUTATIVE-RELATED"/>
    <property type="match status" value="1"/>
</dbReference>
<dbReference type="InterPro" id="IPR043502">
    <property type="entry name" value="DNA/RNA_pol_sf"/>
</dbReference>
<accession>A0A812IRI6</accession>
<keyword evidence="3" id="KW-1185">Reference proteome</keyword>
<feature type="non-terminal residue" evidence="2">
    <location>
        <position position="1"/>
    </location>
</feature>
<feature type="non-terminal residue" evidence="2">
    <location>
        <position position="496"/>
    </location>
</feature>
<evidence type="ECO:0000313" key="2">
    <source>
        <dbReference type="EMBL" id="CAE7174441.1"/>
    </source>
</evidence>
<feature type="domain" description="Reverse transcriptase" evidence="1">
    <location>
        <begin position="179"/>
        <end position="314"/>
    </location>
</feature>
<dbReference type="SUPFAM" id="SSF56672">
    <property type="entry name" value="DNA/RNA polymerases"/>
    <property type="match status" value="1"/>
</dbReference>
<evidence type="ECO:0000259" key="1">
    <source>
        <dbReference type="Pfam" id="PF00078"/>
    </source>
</evidence>
<proteinExistence type="predicted"/>
<dbReference type="AlphaFoldDB" id="A0A812IRI6"/>
<reference evidence="2" key="1">
    <citation type="submission" date="2021-02" db="EMBL/GenBank/DDBJ databases">
        <authorList>
            <person name="Dougan E. K."/>
            <person name="Rhodes N."/>
            <person name="Thang M."/>
            <person name="Chan C."/>
        </authorList>
    </citation>
    <scope>NUCLEOTIDE SEQUENCE</scope>
</reference>
<comment type="caution">
    <text evidence="2">The sequence shown here is derived from an EMBL/GenBank/DDBJ whole genome shotgun (WGS) entry which is preliminary data.</text>
</comment>
<gene>
    <name evidence="2" type="ORF">SPIL2461_LOCUS846</name>
</gene>
<protein>
    <recommendedName>
        <fullName evidence="1">Reverse transcriptase domain-containing protein</fullName>
    </recommendedName>
</protein>
<dbReference type="Proteomes" id="UP000649617">
    <property type="component" value="Unassembled WGS sequence"/>
</dbReference>